<feature type="region of interest" description="Disordered" evidence="1">
    <location>
        <begin position="1"/>
        <end position="26"/>
    </location>
</feature>
<comment type="caution">
    <text evidence="2">The sequence shown here is derived from an EMBL/GenBank/DDBJ whole genome shotgun (WGS) entry which is preliminary data.</text>
</comment>
<keyword evidence="3" id="KW-1185">Reference proteome</keyword>
<feature type="non-terminal residue" evidence="2">
    <location>
        <position position="1"/>
    </location>
</feature>
<dbReference type="InterPro" id="IPR026337">
    <property type="entry name" value="AKG_HExxH"/>
</dbReference>
<dbReference type="NCBIfam" id="TIGR04267">
    <property type="entry name" value="mod_HExxH"/>
    <property type="match status" value="1"/>
</dbReference>
<feature type="non-terminal residue" evidence="2">
    <location>
        <position position="233"/>
    </location>
</feature>
<protein>
    <recommendedName>
        <fullName evidence="4">Radical SAM protein</fullName>
    </recommendedName>
</protein>
<gene>
    <name evidence="2" type="ORF">ADK38_30035</name>
</gene>
<name>A0ABR5IZL9_9ACTN</name>
<dbReference type="EMBL" id="LGUT01002721">
    <property type="protein sequence ID" value="KOG86613.1"/>
    <property type="molecule type" value="Genomic_DNA"/>
</dbReference>
<organism evidence="2 3">
    <name type="scientific">Streptomyces varsoviensis</name>
    <dbReference type="NCBI Taxonomy" id="67373"/>
    <lineage>
        <taxon>Bacteria</taxon>
        <taxon>Bacillati</taxon>
        <taxon>Actinomycetota</taxon>
        <taxon>Actinomycetes</taxon>
        <taxon>Kitasatosporales</taxon>
        <taxon>Streptomycetaceae</taxon>
        <taxon>Streptomyces</taxon>
    </lineage>
</organism>
<evidence type="ECO:0000256" key="1">
    <source>
        <dbReference type="SAM" id="MobiDB-lite"/>
    </source>
</evidence>
<accession>A0ABR5IZL9</accession>
<reference evidence="2 3" key="1">
    <citation type="submission" date="2015-07" db="EMBL/GenBank/DDBJ databases">
        <authorList>
            <person name="Ju K.-S."/>
            <person name="Doroghazi J.R."/>
            <person name="Metcalf W.W."/>
        </authorList>
    </citation>
    <scope>NUCLEOTIDE SEQUENCE [LARGE SCALE GENOMIC DNA]</scope>
    <source>
        <strain evidence="2 3">NRRL B-3589</strain>
    </source>
</reference>
<dbReference type="Proteomes" id="UP000037020">
    <property type="component" value="Unassembled WGS sequence"/>
</dbReference>
<evidence type="ECO:0000313" key="3">
    <source>
        <dbReference type="Proteomes" id="UP000037020"/>
    </source>
</evidence>
<sequence length="233" mass="24742">PRHVPVAFDDLDPHRVPDGGPGPAVVPTDRATAAERARWHTLWRDAVALLDRAAPERAAELSALLRCVVPLRTPAAGLVAATLPDAFGAAFASRPATALDLAATLVHEIQHSKLAAVLDLVPLHRAGPEARHWAPWRPDPRPFGGLLQGLYAHLALAGLWGRVAALHGPEQRVAWDAHARCWAQVGAVLPALVHAPELTPEGREFAQAMADAYARLPAYPGALGPRARAAAEV</sequence>
<evidence type="ECO:0000313" key="2">
    <source>
        <dbReference type="EMBL" id="KOG86613.1"/>
    </source>
</evidence>
<evidence type="ECO:0008006" key="4">
    <source>
        <dbReference type="Google" id="ProtNLM"/>
    </source>
</evidence>
<proteinExistence type="predicted"/>